<evidence type="ECO:0000256" key="1">
    <source>
        <dbReference type="ARBA" id="ARBA00001947"/>
    </source>
</evidence>
<sequence length="285" mass="31166">MTTPDNSPIWLEVSLNGGSGQKHQPNIPVRPEDIVEEALACVAAGAAIVHLHAYDQNGRPVEDTDIYSRIIEGIRASCDAIIYPTLALAGDAESRFAPIRELAARGLLEMGVIDPGSVNITHESQIAGDRNGLVYANPDGHIREGLRLAEQDGWRPAFAIYEPGFARLGSAWADRFAGLKKPVYRLMFSDRLLFGLKPDRANLEFYARHLAETAPGMPWMISGLDADIDDIVEPALAMGGHVRTGLEDAPLGSADTNVQLVERMMRKIEQSERPLATPDEIRQHS</sequence>
<comment type="cofactor">
    <cofactor evidence="1">
        <name>Zn(2+)</name>
        <dbReference type="ChEBI" id="CHEBI:29105"/>
    </cofactor>
</comment>
<name>A0A1N6GVI3_9SPHN</name>
<evidence type="ECO:0000256" key="4">
    <source>
        <dbReference type="ARBA" id="ARBA00022833"/>
    </source>
</evidence>
<dbReference type="EMBL" id="FSQW01000002">
    <property type="protein sequence ID" value="SIO11375.1"/>
    <property type="molecule type" value="Genomic_DNA"/>
</dbReference>
<gene>
    <name evidence="5" type="ORF">SAMN02745824_2997</name>
</gene>
<keyword evidence="6" id="KW-1185">Reference proteome</keyword>
<keyword evidence="3" id="KW-0479">Metal-binding</keyword>
<protein>
    <submittedName>
        <fullName evidence="5">Uncharacterized conserved protein, DUF849 family</fullName>
    </submittedName>
</protein>
<dbReference type="Gene3D" id="3.20.20.70">
    <property type="entry name" value="Aldolase class I"/>
    <property type="match status" value="1"/>
</dbReference>
<dbReference type="GO" id="GO:0046872">
    <property type="term" value="F:metal ion binding"/>
    <property type="evidence" value="ECO:0007669"/>
    <property type="project" value="UniProtKB-KW"/>
</dbReference>
<keyword evidence="4" id="KW-0862">Zinc</keyword>
<proteinExistence type="predicted"/>
<reference evidence="6" key="1">
    <citation type="submission" date="2016-11" db="EMBL/GenBank/DDBJ databases">
        <authorList>
            <person name="Varghese N."/>
            <person name="Submissions S."/>
        </authorList>
    </citation>
    <scope>NUCLEOTIDE SEQUENCE [LARGE SCALE GENOMIC DNA]</scope>
    <source>
        <strain evidence="6">DSM 22363</strain>
    </source>
</reference>
<dbReference type="Proteomes" id="UP000185192">
    <property type="component" value="Unassembled WGS sequence"/>
</dbReference>
<keyword evidence="2" id="KW-0808">Transferase</keyword>
<dbReference type="AlphaFoldDB" id="A0A1N6GVI3"/>
<dbReference type="InterPro" id="IPR013785">
    <property type="entry name" value="Aldolase_TIM"/>
</dbReference>
<accession>A0A1N6GVI3</accession>
<dbReference type="OrthoDB" id="9805277at2"/>
<dbReference type="PANTHER" id="PTHR37418">
    <property type="entry name" value="3-KETO-5-AMINOHEXANOATE CLEAVAGE ENZYME-RELATED"/>
    <property type="match status" value="1"/>
</dbReference>
<dbReference type="InterPro" id="IPR008567">
    <property type="entry name" value="BKACE"/>
</dbReference>
<dbReference type="GO" id="GO:0043720">
    <property type="term" value="F:3-keto-5-aminohexanoate cleavage activity"/>
    <property type="evidence" value="ECO:0007669"/>
    <property type="project" value="InterPro"/>
</dbReference>
<dbReference type="PANTHER" id="PTHR37418:SF2">
    <property type="entry name" value="3-KETO-5-AMINOHEXANOATE CLEAVAGE ENZYME"/>
    <property type="match status" value="1"/>
</dbReference>
<evidence type="ECO:0000313" key="5">
    <source>
        <dbReference type="EMBL" id="SIO11375.1"/>
    </source>
</evidence>
<organism evidence="5 6">
    <name type="scientific">Parasphingorhabdus marina DSM 22363</name>
    <dbReference type="NCBI Taxonomy" id="1123272"/>
    <lineage>
        <taxon>Bacteria</taxon>
        <taxon>Pseudomonadati</taxon>
        <taxon>Pseudomonadota</taxon>
        <taxon>Alphaproteobacteria</taxon>
        <taxon>Sphingomonadales</taxon>
        <taxon>Sphingomonadaceae</taxon>
        <taxon>Parasphingorhabdus</taxon>
    </lineage>
</organism>
<dbReference type="Pfam" id="PF05853">
    <property type="entry name" value="BKACE"/>
    <property type="match status" value="1"/>
</dbReference>
<dbReference type="STRING" id="1123272.SAMN02745824_2997"/>
<evidence type="ECO:0000256" key="2">
    <source>
        <dbReference type="ARBA" id="ARBA00022679"/>
    </source>
</evidence>
<evidence type="ECO:0000313" key="6">
    <source>
        <dbReference type="Proteomes" id="UP000185192"/>
    </source>
</evidence>
<evidence type="ECO:0000256" key="3">
    <source>
        <dbReference type="ARBA" id="ARBA00022723"/>
    </source>
</evidence>
<dbReference type="RefSeq" id="WP_074205934.1">
    <property type="nucleotide sequence ID" value="NZ_FSQW01000002.1"/>
</dbReference>